<feature type="transmembrane region" description="Helical" evidence="1">
    <location>
        <begin position="77"/>
        <end position="98"/>
    </location>
</feature>
<comment type="caution">
    <text evidence="2">The sequence shown here is derived from an EMBL/GenBank/DDBJ whole genome shotgun (WGS) entry which is preliminary data.</text>
</comment>
<evidence type="ECO:0000256" key="1">
    <source>
        <dbReference type="SAM" id="Phobius"/>
    </source>
</evidence>
<keyword evidence="3" id="KW-1185">Reference proteome</keyword>
<dbReference type="Proteomes" id="UP000675940">
    <property type="component" value="Unassembled WGS sequence"/>
</dbReference>
<keyword evidence="1" id="KW-0472">Membrane</keyword>
<dbReference type="RefSeq" id="WP_209360813.1">
    <property type="nucleotide sequence ID" value="NZ_JAGISH010000005.1"/>
</dbReference>
<proteinExistence type="predicted"/>
<evidence type="ECO:0000313" key="2">
    <source>
        <dbReference type="EMBL" id="MBP0482864.1"/>
    </source>
</evidence>
<dbReference type="EMBL" id="JAGISH010000005">
    <property type="protein sequence ID" value="MBP0482864.1"/>
    <property type="molecule type" value="Genomic_DNA"/>
</dbReference>
<name>A0A940MTV6_9RHOB</name>
<organism evidence="2 3">
    <name type="scientific">Sagittula salina</name>
    <dbReference type="NCBI Taxonomy" id="2820268"/>
    <lineage>
        <taxon>Bacteria</taxon>
        <taxon>Pseudomonadati</taxon>
        <taxon>Pseudomonadota</taxon>
        <taxon>Alphaproteobacteria</taxon>
        <taxon>Rhodobacterales</taxon>
        <taxon>Roseobacteraceae</taxon>
        <taxon>Sagittula</taxon>
    </lineage>
</organism>
<reference evidence="2" key="1">
    <citation type="submission" date="2021-03" db="EMBL/GenBank/DDBJ databases">
        <title>Sagittula salina sp. nov. strain M10.9X isolated from the marine waste.</title>
        <authorList>
            <person name="Satari L."/>
            <person name="Molina-Menor E."/>
            <person name="Vidal-Verdu A."/>
            <person name="Pascual J."/>
            <person name="Pereto J."/>
            <person name="Porcar M."/>
        </authorList>
    </citation>
    <scope>NUCLEOTIDE SEQUENCE</scope>
    <source>
        <strain evidence="2">M10.9X</strain>
    </source>
</reference>
<sequence>MKKLTHADFRTRVARVDPRFARMGHAAYARDATPAKPFGMALLGFGWFYLVVSVAYRRDHIAASLRQGSLPDEYHGWIMHGLAVLLAASMVMLCMHLMRYMSKTGGKRKNSGGILTGGMLALTLFNTPPGIWQMGFGMLDGNSQTAILTASAAFGDTIPGLQLDKIASVASNGH</sequence>
<keyword evidence="1" id="KW-1133">Transmembrane helix</keyword>
<keyword evidence="1" id="KW-0812">Transmembrane</keyword>
<evidence type="ECO:0000313" key="3">
    <source>
        <dbReference type="Proteomes" id="UP000675940"/>
    </source>
</evidence>
<gene>
    <name evidence="2" type="ORF">J5474_10220</name>
</gene>
<accession>A0A940MTV6</accession>
<feature type="transmembrane region" description="Helical" evidence="1">
    <location>
        <begin position="38"/>
        <end position="57"/>
    </location>
</feature>
<protein>
    <submittedName>
        <fullName evidence="2">Uncharacterized protein</fullName>
    </submittedName>
</protein>
<dbReference type="AlphaFoldDB" id="A0A940MTV6"/>